<dbReference type="Pfam" id="PF00583">
    <property type="entry name" value="Acetyltransf_1"/>
    <property type="match status" value="1"/>
</dbReference>
<protein>
    <recommendedName>
        <fullName evidence="3">N-acetyltransferase domain-containing protein</fullName>
    </recommendedName>
</protein>
<dbReference type="GO" id="GO:0016747">
    <property type="term" value="F:acyltransferase activity, transferring groups other than amino-acyl groups"/>
    <property type="evidence" value="ECO:0007669"/>
    <property type="project" value="InterPro"/>
</dbReference>
<dbReference type="InterPro" id="IPR016181">
    <property type="entry name" value="Acyl_CoA_acyltransferase"/>
</dbReference>
<dbReference type="Gene3D" id="3.40.630.30">
    <property type="match status" value="1"/>
</dbReference>
<evidence type="ECO:0000313" key="4">
    <source>
        <dbReference type="EMBL" id="OYD57264.1"/>
    </source>
</evidence>
<dbReference type="RefSeq" id="WP_094252612.1">
    <property type="nucleotide sequence ID" value="NZ_JBHLXL010000001.1"/>
</dbReference>
<keyword evidence="1" id="KW-0808">Transferase</keyword>
<name>A0A235F876_9BACL</name>
<dbReference type="InterPro" id="IPR051556">
    <property type="entry name" value="N-term/lysine_N-AcTrnsfr"/>
</dbReference>
<dbReference type="SUPFAM" id="SSF55729">
    <property type="entry name" value="Acyl-CoA N-acyltransferases (Nat)"/>
    <property type="match status" value="1"/>
</dbReference>
<proteinExistence type="predicted"/>
<dbReference type="PROSITE" id="PS51186">
    <property type="entry name" value="GNAT"/>
    <property type="match status" value="1"/>
</dbReference>
<accession>A0A235F876</accession>
<dbReference type="Proteomes" id="UP000215059">
    <property type="component" value="Unassembled WGS sequence"/>
</dbReference>
<dbReference type="PANTHER" id="PTHR42919">
    <property type="entry name" value="N-ALPHA-ACETYLTRANSFERASE"/>
    <property type="match status" value="1"/>
</dbReference>
<dbReference type="CDD" id="cd04301">
    <property type="entry name" value="NAT_SF"/>
    <property type="match status" value="1"/>
</dbReference>
<dbReference type="OrthoDB" id="9797826at2"/>
<reference evidence="4 5" key="1">
    <citation type="submission" date="2017-07" db="EMBL/GenBank/DDBJ databases">
        <title>Fictibacillus sp. nov. GDSW-R2A3 Genome sequencing and assembly.</title>
        <authorList>
            <person name="Mayilraj S."/>
        </authorList>
    </citation>
    <scope>NUCLEOTIDE SEQUENCE [LARGE SCALE GENOMIC DNA]</scope>
    <source>
        <strain evidence="4 5">GDSW-R2A3</strain>
    </source>
</reference>
<evidence type="ECO:0000256" key="2">
    <source>
        <dbReference type="ARBA" id="ARBA00023315"/>
    </source>
</evidence>
<evidence type="ECO:0000313" key="5">
    <source>
        <dbReference type="Proteomes" id="UP000215059"/>
    </source>
</evidence>
<dbReference type="PANTHER" id="PTHR42919:SF8">
    <property type="entry name" value="N-ALPHA-ACETYLTRANSFERASE 50"/>
    <property type="match status" value="1"/>
</dbReference>
<keyword evidence="2" id="KW-0012">Acyltransferase</keyword>
<feature type="domain" description="N-acetyltransferase" evidence="3">
    <location>
        <begin position="148"/>
        <end position="299"/>
    </location>
</feature>
<evidence type="ECO:0000256" key="1">
    <source>
        <dbReference type="ARBA" id="ARBA00022679"/>
    </source>
</evidence>
<dbReference type="EMBL" id="NOII01000003">
    <property type="protein sequence ID" value="OYD57264.1"/>
    <property type="molecule type" value="Genomic_DNA"/>
</dbReference>
<sequence length="299" mass="34105">MRVECLTREKVPAFKRYCQKHIQKLDQSYITVTELDSFQPDEKNPTYVAFDENGEMTAAASLIINSSTKARFRIFHSDSGEPDIYKQLFDAMQKHTQKLNYVYLFTQETETNHRQMLESAGFEVERYSYVLAREPKRVLALDLPDGCTIVPFVFDRDEELFCEVRNAAFAQHPGNETLSSDIINQIINSAYYLEGGMMLLKHNDRAVGAVRVEKEMENGEQVIFISSLSVLPEYQGKGLGRQLLRACLQLGEEKGIPKAMLCVDSQNDRAAQLYEKEGFEKIESYVCLGRTVPNGKLVI</sequence>
<dbReference type="InterPro" id="IPR000182">
    <property type="entry name" value="GNAT_dom"/>
</dbReference>
<keyword evidence="5" id="KW-1185">Reference proteome</keyword>
<gene>
    <name evidence="4" type="ORF">CGZ90_11280</name>
</gene>
<evidence type="ECO:0000259" key="3">
    <source>
        <dbReference type="PROSITE" id="PS51186"/>
    </source>
</evidence>
<comment type="caution">
    <text evidence="4">The sequence shown here is derived from an EMBL/GenBank/DDBJ whole genome shotgun (WGS) entry which is preliminary data.</text>
</comment>
<organism evidence="4 5">
    <name type="scientific">Fictibacillus aquaticus</name>
    <dbReference type="NCBI Taxonomy" id="2021314"/>
    <lineage>
        <taxon>Bacteria</taxon>
        <taxon>Bacillati</taxon>
        <taxon>Bacillota</taxon>
        <taxon>Bacilli</taxon>
        <taxon>Bacillales</taxon>
        <taxon>Fictibacillaceae</taxon>
        <taxon>Fictibacillus</taxon>
    </lineage>
</organism>
<dbReference type="AlphaFoldDB" id="A0A235F876"/>